<dbReference type="InterPro" id="IPR009028">
    <property type="entry name" value="Coatomer/calthrin_app_sub_C"/>
</dbReference>
<dbReference type="InterPro" id="IPR017106">
    <property type="entry name" value="Coatomer_gsu"/>
</dbReference>
<dbReference type="GO" id="GO:0006891">
    <property type="term" value="P:intra-Golgi vesicle-mediated transport"/>
    <property type="evidence" value="ECO:0007669"/>
    <property type="project" value="TreeGrafter"/>
</dbReference>
<gene>
    <name evidence="3" type="ORF">IEQ34_009085</name>
</gene>
<dbReference type="GO" id="GO:0009306">
    <property type="term" value="P:protein secretion"/>
    <property type="evidence" value="ECO:0007669"/>
    <property type="project" value="TreeGrafter"/>
</dbReference>
<evidence type="ECO:0000259" key="2">
    <source>
        <dbReference type="Pfam" id="PF16381"/>
    </source>
</evidence>
<dbReference type="Gene3D" id="3.30.310.10">
    <property type="entry name" value="TATA-Binding Protein"/>
    <property type="match status" value="1"/>
</dbReference>
<dbReference type="Pfam" id="PF16381">
    <property type="entry name" value="Coatomer_g_Cpla"/>
    <property type="match status" value="1"/>
</dbReference>
<feature type="region of interest" description="Disordered" evidence="1">
    <location>
        <begin position="149"/>
        <end position="232"/>
    </location>
</feature>
<evidence type="ECO:0000313" key="3">
    <source>
        <dbReference type="EMBL" id="KAH0461510.1"/>
    </source>
</evidence>
<organism evidence="3 4">
    <name type="scientific">Dendrobium chrysotoxum</name>
    <name type="common">Orchid</name>
    <dbReference type="NCBI Taxonomy" id="161865"/>
    <lineage>
        <taxon>Eukaryota</taxon>
        <taxon>Viridiplantae</taxon>
        <taxon>Streptophyta</taxon>
        <taxon>Embryophyta</taxon>
        <taxon>Tracheophyta</taxon>
        <taxon>Spermatophyta</taxon>
        <taxon>Magnoliopsida</taxon>
        <taxon>Liliopsida</taxon>
        <taxon>Asparagales</taxon>
        <taxon>Orchidaceae</taxon>
        <taxon>Epidendroideae</taxon>
        <taxon>Malaxideae</taxon>
        <taxon>Dendrobiinae</taxon>
        <taxon>Dendrobium</taxon>
    </lineage>
</organism>
<reference evidence="3 4" key="1">
    <citation type="journal article" date="2021" name="Hortic Res">
        <title>Chromosome-scale assembly of the Dendrobium chrysotoxum genome enhances the understanding of orchid evolution.</title>
        <authorList>
            <person name="Zhang Y."/>
            <person name="Zhang G.Q."/>
            <person name="Zhang D."/>
            <person name="Liu X.D."/>
            <person name="Xu X.Y."/>
            <person name="Sun W.H."/>
            <person name="Yu X."/>
            <person name="Zhu X."/>
            <person name="Wang Z.W."/>
            <person name="Zhao X."/>
            <person name="Zhong W.Y."/>
            <person name="Chen H."/>
            <person name="Yin W.L."/>
            <person name="Huang T."/>
            <person name="Niu S.C."/>
            <person name="Liu Z.J."/>
        </authorList>
    </citation>
    <scope>NUCLEOTIDE SEQUENCE [LARGE SCALE GENOMIC DNA]</scope>
    <source>
        <strain evidence="3">Lindl</strain>
    </source>
</reference>
<dbReference type="SUPFAM" id="SSF55711">
    <property type="entry name" value="Subdomain of clathrin and coatomer appendage domain"/>
    <property type="match status" value="1"/>
</dbReference>
<proteinExistence type="predicted"/>
<dbReference type="SUPFAM" id="SSF49348">
    <property type="entry name" value="Clathrin adaptor appendage domain"/>
    <property type="match status" value="1"/>
</dbReference>
<feature type="compositionally biased region" description="Basic and acidic residues" evidence="1">
    <location>
        <begin position="60"/>
        <end position="80"/>
    </location>
</feature>
<dbReference type="PANTHER" id="PTHR10261">
    <property type="entry name" value="COATOMER SUBUNIT GAMMA"/>
    <property type="match status" value="1"/>
</dbReference>
<keyword evidence="4" id="KW-1185">Reference proteome</keyword>
<accession>A0AAV7H1Y4</accession>
<comment type="caution">
    <text evidence="3">The sequence shown here is derived from an EMBL/GenBank/DDBJ whole genome shotgun (WGS) entry which is preliminary data.</text>
</comment>
<feature type="compositionally biased region" description="Basic and acidic residues" evidence="1">
    <location>
        <begin position="217"/>
        <end position="227"/>
    </location>
</feature>
<dbReference type="GO" id="GO:0030126">
    <property type="term" value="C:COPI vesicle coat"/>
    <property type="evidence" value="ECO:0007669"/>
    <property type="project" value="TreeGrafter"/>
</dbReference>
<dbReference type="EMBL" id="JAGFBR010000009">
    <property type="protein sequence ID" value="KAH0461510.1"/>
    <property type="molecule type" value="Genomic_DNA"/>
</dbReference>
<feature type="compositionally biased region" description="Low complexity" evidence="1">
    <location>
        <begin position="48"/>
        <end position="59"/>
    </location>
</feature>
<name>A0AAV7H1Y4_DENCH</name>
<dbReference type="InterPro" id="IPR012295">
    <property type="entry name" value="TBP_dom_sf"/>
</dbReference>
<dbReference type="InterPro" id="IPR013041">
    <property type="entry name" value="Clathrin_app_Ig-like_sf"/>
</dbReference>
<evidence type="ECO:0000256" key="1">
    <source>
        <dbReference type="SAM" id="MobiDB-lite"/>
    </source>
</evidence>
<dbReference type="GO" id="GO:0005793">
    <property type="term" value="C:endoplasmic reticulum-Golgi intermediate compartment"/>
    <property type="evidence" value="ECO:0007669"/>
    <property type="project" value="TreeGrafter"/>
</dbReference>
<evidence type="ECO:0000313" key="4">
    <source>
        <dbReference type="Proteomes" id="UP000775213"/>
    </source>
</evidence>
<protein>
    <recommendedName>
        <fullName evidence="2">Coatomer subunit gamma C-terminal domain-containing protein</fullName>
    </recommendedName>
</protein>
<dbReference type="PANTHER" id="PTHR10261:SF0">
    <property type="entry name" value="COATOMER SUBUNIT GAMMA-2"/>
    <property type="match status" value="1"/>
</dbReference>
<dbReference type="FunFam" id="3.30.310.10:FF:000011">
    <property type="entry name" value="Coatomer subunit gamma"/>
    <property type="match status" value="1"/>
</dbReference>
<dbReference type="AlphaFoldDB" id="A0AAV7H1Y4"/>
<dbReference type="GO" id="GO:0005783">
    <property type="term" value="C:endoplasmic reticulum"/>
    <property type="evidence" value="ECO:0007669"/>
    <property type="project" value="TreeGrafter"/>
</dbReference>
<dbReference type="Proteomes" id="UP000775213">
    <property type="component" value="Unassembled WGS sequence"/>
</dbReference>
<feature type="compositionally biased region" description="Polar residues" evidence="1">
    <location>
        <begin position="184"/>
        <end position="205"/>
    </location>
</feature>
<sequence>MAQVEASLDRIDALFADFNRSLERICTSSIKLSSDIYTHSLSPPDLTSKANSSSVSASSRDQDHNSAPSRDHTLHPDPLHQDSAAATPPLPLTPNPTSSASSLCFPNKPTQPSATDINFAEGEQFVDSDSTSFASGSVFSCDPILLPRAPPEPIGRLPSLTQPPSPLKTTAPKSIPTIPALQTDLASTPTSAQCSSGTPLPTSSPMARADPPALCDSTRDSSHHQINDPDLLPLGSSNALPLASGLVSQEEVETMQLRKIICIEVSMDDCLGTSESFMVDNSALKNHISFECISSSSSQVSSDGKEKEGLKHVSKNKASIIGMASLHRAECVFTIGVKMPSLNSTYKVDPTQCSQAARRNVANGFDPKFVGLGEEAVGFVQKKLMYSKNEEVGKTWPLSYNRCTTPRQEARWASSHWEISNLLKLIVKEVDLDTVEAEEGGVENEYQLEDFQVVAADYMLRVSVLNFKNAWESMGPDCERIDKYGLGVGESLAEAITAIINILGMQPCEGTDVVPNNARSHTCLLSGVFIGNVKVLVRLSFRFDGPKKVVMKLAVRSEDEAISDAIHEIVAVSDVEIDNLEPKLALRDANALPAPFDALPVPFDGDIWKILLSAFKIFDPGGLILMSTISR</sequence>
<dbReference type="GO" id="GO:0000139">
    <property type="term" value="C:Golgi membrane"/>
    <property type="evidence" value="ECO:0007669"/>
    <property type="project" value="TreeGrafter"/>
</dbReference>
<dbReference type="InterPro" id="IPR032154">
    <property type="entry name" value="Coatomer_g_Cpla"/>
</dbReference>
<feature type="domain" description="Coatomer subunit gamma C-terminal" evidence="2">
    <location>
        <begin position="456"/>
        <end position="570"/>
    </location>
</feature>
<dbReference type="GO" id="GO:0006888">
    <property type="term" value="P:endoplasmic reticulum to Golgi vesicle-mediated transport"/>
    <property type="evidence" value="ECO:0007669"/>
    <property type="project" value="TreeGrafter"/>
</dbReference>
<feature type="region of interest" description="Disordered" evidence="1">
    <location>
        <begin position="43"/>
        <end position="115"/>
    </location>
</feature>
<dbReference type="GO" id="GO:0006886">
    <property type="term" value="P:intracellular protein transport"/>
    <property type="evidence" value="ECO:0007669"/>
    <property type="project" value="InterPro"/>
</dbReference>